<dbReference type="Proteomes" id="UP000230750">
    <property type="component" value="Unassembled WGS sequence"/>
</dbReference>
<dbReference type="SUPFAM" id="SSF49265">
    <property type="entry name" value="Fibronectin type III"/>
    <property type="match status" value="1"/>
</dbReference>
<dbReference type="InterPro" id="IPR036116">
    <property type="entry name" value="FN3_sf"/>
</dbReference>
<organism evidence="3 4">
    <name type="scientific">Stichopus japonicus</name>
    <name type="common">Sea cucumber</name>
    <dbReference type="NCBI Taxonomy" id="307972"/>
    <lineage>
        <taxon>Eukaryota</taxon>
        <taxon>Metazoa</taxon>
        <taxon>Echinodermata</taxon>
        <taxon>Eleutherozoa</taxon>
        <taxon>Echinozoa</taxon>
        <taxon>Holothuroidea</taxon>
        <taxon>Aspidochirotacea</taxon>
        <taxon>Aspidochirotida</taxon>
        <taxon>Stichopodidae</taxon>
        <taxon>Apostichopus</taxon>
    </lineage>
</organism>
<evidence type="ECO:0000313" key="4">
    <source>
        <dbReference type="Proteomes" id="UP000230750"/>
    </source>
</evidence>
<dbReference type="InterPro" id="IPR013783">
    <property type="entry name" value="Ig-like_fold"/>
</dbReference>
<dbReference type="Gene3D" id="2.60.40.10">
    <property type="entry name" value="Immunoglobulins"/>
    <property type="match status" value="1"/>
</dbReference>
<feature type="non-terminal residue" evidence="3">
    <location>
        <position position="125"/>
    </location>
</feature>
<name>A0A2G8JBJ2_STIJA</name>
<protein>
    <recommendedName>
        <fullName evidence="2">Fibronectin type-III domain-containing protein</fullName>
    </recommendedName>
</protein>
<dbReference type="AlphaFoldDB" id="A0A2G8JBJ2"/>
<evidence type="ECO:0000256" key="1">
    <source>
        <dbReference type="SAM" id="Phobius"/>
    </source>
</evidence>
<evidence type="ECO:0000313" key="3">
    <source>
        <dbReference type="EMBL" id="PIK33104.1"/>
    </source>
</evidence>
<feature type="domain" description="Fibronectin type-III" evidence="2">
    <location>
        <begin position="1"/>
        <end position="53"/>
    </location>
</feature>
<comment type="caution">
    <text evidence="3">The sequence shown here is derived from an EMBL/GenBank/DDBJ whole genome shotgun (WGS) entry which is preliminary data.</text>
</comment>
<sequence length="125" mass="13536">MAVNVTDTSTSSFALHKTQLRAGKKYTFQVTLVSEGGESPFSEISNESTILLPVDGVSPTDNMQTNLIEKALANPELTIILSGSGLLVLVFVCVIIVLERKLSPIRNSEGTTADNNVYLVPREIR</sequence>
<feature type="transmembrane region" description="Helical" evidence="1">
    <location>
        <begin position="77"/>
        <end position="98"/>
    </location>
</feature>
<reference evidence="3 4" key="1">
    <citation type="journal article" date="2017" name="PLoS Biol.">
        <title>The sea cucumber genome provides insights into morphological evolution and visceral regeneration.</title>
        <authorList>
            <person name="Zhang X."/>
            <person name="Sun L."/>
            <person name="Yuan J."/>
            <person name="Sun Y."/>
            <person name="Gao Y."/>
            <person name="Zhang L."/>
            <person name="Li S."/>
            <person name="Dai H."/>
            <person name="Hamel J.F."/>
            <person name="Liu C."/>
            <person name="Yu Y."/>
            <person name="Liu S."/>
            <person name="Lin W."/>
            <person name="Guo K."/>
            <person name="Jin S."/>
            <person name="Xu P."/>
            <person name="Storey K.B."/>
            <person name="Huan P."/>
            <person name="Zhang T."/>
            <person name="Zhou Y."/>
            <person name="Zhang J."/>
            <person name="Lin C."/>
            <person name="Li X."/>
            <person name="Xing L."/>
            <person name="Huo D."/>
            <person name="Sun M."/>
            <person name="Wang L."/>
            <person name="Mercier A."/>
            <person name="Li F."/>
            <person name="Yang H."/>
            <person name="Xiang J."/>
        </authorList>
    </citation>
    <scope>NUCLEOTIDE SEQUENCE [LARGE SCALE GENOMIC DNA]</scope>
    <source>
        <strain evidence="3">Shaxun</strain>
        <tissue evidence="3">Muscle</tissue>
    </source>
</reference>
<keyword evidence="1" id="KW-0472">Membrane</keyword>
<keyword evidence="1" id="KW-0812">Transmembrane</keyword>
<accession>A0A2G8JBJ2</accession>
<keyword evidence="1" id="KW-1133">Transmembrane helix</keyword>
<keyword evidence="4" id="KW-1185">Reference proteome</keyword>
<evidence type="ECO:0000259" key="2">
    <source>
        <dbReference type="PROSITE" id="PS50853"/>
    </source>
</evidence>
<dbReference type="InterPro" id="IPR003961">
    <property type="entry name" value="FN3_dom"/>
</dbReference>
<dbReference type="EMBL" id="MRZV01002736">
    <property type="protein sequence ID" value="PIK33104.1"/>
    <property type="molecule type" value="Genomic_DNA"/>
</dbReference>
<dbReference type="PROSITE" id="PS50853">
    <property type="entry name" value="FN3"/>
    <property type="match status" value="1"/>
</dbReference>
<dbReference type="CDD" id="cd00063">
    <property type="entry name" value="FN3"/>
    <property type="match status" value="1"/>
</dbReference>
<gene>
    <name evidence="3" type="ORF">BSL78_30082</name>
</gene>
<proteinExistence type="predicted"/>